<evidence type="ECO:0000313" key="4">
    <source>
        <dbReference type="EMBL" id="CAD8128510.1"/>
    </source>
</evidence>
<name>A0A8S1RN43_9CILI</name>
<dbReference type="PROSITE" id="PS50293">
    <property type="entry name" value="TPR_REGION"/>
    <property type="match status" value="2"/>
</dbReference>
<comment type="caution">
    <text evidence="4">The sequence shown here is derived from an EMBL/GenBank/DDBJ whole genome shotgun (WGS) entry which is preliminary data.</text>
</comment>
<feature type="repeat" description="TPR" evidence="3">
    <location>
        <begin position="315"/>
        <end position="348"/>
    </location>
</feature>
<dbReference type="OrthoDB" id="2335338at2759"/>
<organism evidence="4 5">
    <name type="scientific">Paramecium sonneborni</name>
    <dbReference type="NCBI Taxonomy" id="65129"/>
    <lineage>
        <taxon>Eukaryota</taxon>
        <taxon>Sar</taxon>
        <taxon>Alveolata</taxon>
        <taxon>Ciliophora</taxon>
        <taxon>Intramacronucleata</taxon>
        <taxon>Oligohymenophorea</taxon>
        <taxon>Peniculida</taxon>
        <taxon>Parameciidae</taxon>
        <taxon>Paramecium</taxon>
    </lineage>
</organism>
<feature type="repeat" description="TPR" evidence="3">
    <location>
        <begin position="213"/>
        <end position="246"/>
    </location>
</feature>
<evidence type="ECO:0000313" key="5">
    <source>
        <dbReference type="Proteomes" id="UP000692954"/>
    </source>
</evidence>
<dbReference type="Proteomes" id="UP000692954">
    <property type="component" value="Unassembled WGS sequence"/>
</dbReference>
<protein>
    <recommendedName>
        <fullName evidence="6">Tetratricopeptide repeat protein</fullName>
    </recommendedName>
</protein>
<dbReference type="SMART" id="SM00028">
    <property type="entry name" value="TPR"/>
    <property type="match status" value="5"/>
</dbReference>
<dbReference type="EMBL" id="CAJJDN010000190">
    <property type="protein sequence ID" value="CAD8128510.1"/>
    <property type="molecule type" value="Genomic_DNA"/>
</dbReference>
<feature type="repeat" description="TPR" evidence="3">
    <location>
        <begin position="281"/>
        <end position="314"/>
    </location>
</feature>
<proteinExistence type="predicted"/>
<keyword evidence="5" id="KW-1185">Reference proteome</keyword>
<evidence type="ECO:0008006" key="6">
    <source>
        <dbReference type="Google" id="ProtNLM"/>
    </source>
</evidence>
<evidence type="ECO:0000256" key="1">
    <source>
        <dbReference type="ARBA" id="ARBA00022737"/>
    </source>
</evidence>
<dbReference type="Pfam" id="PF00515">
    <property type="entry name" value="TPR_1"/>
    <property type="match status" value="2"/>
</dbReference>
<evidence type="ECO:0000256" key="2">
    <source>
        <dbReference type="ARBA" id="ARBA00022803"/>
    </source>
</evidence>
<feature type="repeat" description="TPR" evidence="3">
    <location>
        <begin position="247"/>
        <end position="280"/>
    </location>
</feature>
<keyword evidence="2 3" id="KW-0802">TPR repeat</keyword>
<dbReference type="InterPro" id="IPR019734">
    <property type="entry name" value="TPR_rpt"/>
</dbReference>
<gene>
    <name evidence="4" type="ORF">PSON_ATCC_30995.1.T1900011</name>
</gene>
<evidence type="ECO:0000256" key="3">
    <source>
        <dbReference type="PROSITE-ProRule" id="PRU00339"/>
    </source>
</evidence>
<dbReference type="AlphaFoldDB" id="A0A8S1RN43"/>
<dbReference type="PANTHER" id="PTHR44943">
    <property type="entry name" value="CELLULOSE SYNTHASE OPERON PROTEIN C"/>
    <property type="match status" value="1"/>
</dbReference>
<dbReference type="InterPro" id="IPR051685">
    <property type="entry name" value="Ycf3/AcsC/BcsC/TPR_MFPF"/>
</dbReference>
<dbReference type="PANTHER" id="PTHR44943:SF4">
    <property type="entry name" value="TPR REPEAT-CONTAINING PROTEIN MJ0798"/>
    <property type="match status" value="1"/>
</dbReference>
<accession>A0A8S1RN43</accession>
<reference evidence="4" key="1">
    <citation type="submission" date="2021-01" db="EMBL/GenBank/DDBJ databases">
        <authorList>
            <consortium name="Genoscope - CEA"/>
            <person name="William W."/>
        </authorList>
    </citation>
    <scope>NUCLEOTIDE SEQUENCE</scope>
</reference>
<dbReference type="Pfam" id="PF13414">
    <property type="entry name" value="TPR_11"/>
    <property type="match status" value="1"/>
</dbReference>
<keyword evidence="1" id="KW-0677">Repeat</keyword>
<sequence length="391" mass="45815">MEAEFQCQYEEHQNESIIGFCMNKDCSKTSQFCFKCLLQIHKFHSDDCIRFHQLTNQINQFIQTQIELISKYKEIQIIINQAFDTKFKKLEVDISILKEMDKFLKDKQYISFKQLIQFGKEYFSNEKQNKESLSLNEFNKVALAFKDLQKELEQPIKPIKKNKTIQIQELSQEQKIQQAKELLNKGNELFDAFNYEESLKFIEDSLKVDNSQDSVYNLKGMILIYLNRFQDAIECFDQATKLNPNISEAFYNKGNALCSLVRYKDAIKCYDQAIKIDPKDFDAYYNKGIALSNLNCYSDAIKCYDKAIKINPILSDAMNNKGIALEFLNNYKDALKCYDQALLINRKPIYLKNKADSLIYLGKQQESKKFYLEAKNAGYDKSDIDLILKKF</sequence>
<dbReference type="PROSITE" id="PS50005">
    <property type="entry name" value="TPR"/>
    <property type="match status" value="4"/>
</dbReference>